<dbReference type="EMBL" id="LQZQ01000023">
    <property type="protein sequence ID" value="KYG76204.1"/>
    <property type="molecule type" value="Genomic_DNA"/>
</dbReference>
<dbReference type="Pfam" id="PF01841">
    <property type="entry name" value="Transglut_core"/>
    <property type="match status" value="1"/>
</dbReference>
<evidence type="ECO:0008006" key="5">
    <source>
        <dbReference type="Google" id="ProtNLM"/>
    </source>
</evidence>
<dbReference type="InterPro" id="IPR002931">
    <property type="entry name" value="Transglutaminase-like"/>
</dbReference>
<dbReference type="Proteomes" id="UP000075583">
    <property type="component" value="Unassembled WGS sequence"/>
</dbReference>
<comment type="caution">
    <text evidence="3">The sequence shown here is derived from an EMBL/GenBank/DDBJ whole genome shotgun (WGS) entry which is preliminary data.</text>
</comment>
<gene>
    <name evidence="3" type="ORF">MB14_02860</name>
</gene>
<dbReference type="Gene3D" id="2.60.40.3140">
    <property type="match status" value="1"/>
</dbReference>
<dbReference type="Pfam" id="PF12969">
    <property type="entry name" value="DUF3857"/>
    <property type="match status" value="1"/>
</dbReference>
<name>A0A150XC05_ROSEK</name>
<keyword evidence="4" id="KW-1185">Reference proteome</keyword>
<dbReference type="STRING" id="279360.MB14_02860"/>
<dbReference type="Gene3D" id="3.10.620.30">
    <property type="match status" value="1"/>
</dbReference>
<dbReference type="SUPFAM" id="SSF54001">
    <property type="entry name" value="Cysteine proteinases"/>
    <property type="match status" value="1"/>
</dbReference>
<sequence length="623" mass="71027">MCVCTSVAQDYAIDKIPKELKKGANAVIRTWDTEFHIENEEMSVYREKKAISILNEDGEAWGQFVEFYDKLDKIKKIKITLYDAEGKVAKRVKSSEIEDVNITSSGSLYDSNRLKGYIATDIKLPYTIEIEFEKVKTSSLHYPVWGLRRAPNLAVEAGKLMVYSPPAYQIRYKEKNYEGEVIIKTDDTGTTYQWGVANLPAIEQEYLGSSVFDMSPHVLLAPTSFSMEGFSGRMDTWQGFGQWINKLNNGREQLPAELEGKLKALVANALNDKEKIRLIYEYLQSNTRYVSIQLGIGGYQPFEAADVAKTGYGDCKALTYFTYSMLKSVGIKSNYTLVLAGEDEGDIITDFPSSQFNHVILSVPMEKDTVWLECTSQDAPFNFLGGFTSDRHALMITEDGGKLIKTPSYPMEVNTQTRVGEVTFDKEGNGQASIETVYKGRRYDDYAMVVKAGKEDQRKHLLNSIDIPAFDLGDFSFEHEKSENPMLKQTLSIGLRKYASQSGERLFFVPNLLTRQEYIPPKMEDRESPIVLKYAYVNTDTIKFKIPESYRLEFQPEPVIHKSEFGEYNVSYQFDVETNELTYIRSIQMKKGTYSAESYNDYRDFRREISRADRSKLVLIGST</sequence>
<accession>A0A150XC05</accession>
<protein>
    <recommendedName>
        <fullName evidence="5">DUF3857 domain-containing protein</fullName>
    </recommendedName>
</protein>
<dbReference type="InterPro" id="IPR038765">
    <property type="entry name" value="Papain-like_cys_pep_sf"/>
</dbReference>
<evidence type="ECO:0000313" key="4">
    <source>
        <dbReference type="Proteomes" id="UP000075583"/>
    </source>
</evidence>
<dbReference type="AlphaFoldDB" id="A0A150XC05"/>
<evidence type="ECO:0000313" key="3">
    <source>
        <dbReference type="EMBL" id="KYG76204.1"/>
    </source>
</evidence>
<reference evidence="3" key="1">
    <citation type="submission" date="2016-01" db="EMBL/GenBank/DDBJ databases">
        <title>Genome sequencing of Roseivirga ehrenbergii KMM 6017.</title>
        <authorList>
            <person name="Selvaratnam C."/>
            <person name="Thevarajoo S."/>
            <person name="Goh K.M."/>
            <person name="Ee R."/>
            <person name="Chan K.-G."/>
            <person name="Chong C.S."/>
        </authorList>
    </citation>
    <scope>NUCLEOTIDE SEQUENCE [LARGE SCALE GENOMIC DNA]</scope>
    <source>
        <strain evidence="3">KMM 6017</strain>
    </source>
</reference>
<feature type="domain" description="Transglutaminase-like" evidence="1">
    <location>
        <begin position="264"/>
        <end position="365"/>
    </location>
</feature>
<dbReference type="Gene3D" id="2.60.120.1130">
    <property type="match status" value="1"/>
</dbReference>
<feature type="domain" description="DUF3857" evidence="2">
    <location>
        <begin position="43"/>
        <end position="202"/>
    </location>
</feature>
<evidence type="ECO:0000259" key="1">
    <source>
        <dbReference type="Pfam" id="PF01841"/>
    </source>
</evidence>
<dbReference type="InterPro" id="IPR024618">
    <property type="entry name" value="DUF3857"/>
</dbReference>
<organism evidence="3 4">
    <name type="scientific">Roseivirga ehrenbergii (strain DSM 102268 / JCM 13514 / KCTC 12282 / NCIMB 14502 / KMM 6017)</name>
    <dbReference type="NCBI Taxonomy" id="279360"/>
    <lineage>
        <taxon>Bacteria</taxon>
        <taxon>Pseudomonadati</taxon>
        <taxon>Bacteroidota</taxon>
        <taxon>Cytophagia</taxon>
        <taxon>Cytophagales</taxon>
        <taxon>Roseivirgaceae</taxon>
        <taxon>Roseivirga</taxon>
    </lineage>
</organism>
<evidence type="ECO:0000259" key="2">
    <source>
        <dbReference type="Pfam" id="PF12969"/>
    </source>
</evidence>
<proteinExistence type="predicted"/>